<dbReference type="PROSITE" id="PS00379">
    <property type="entry name" value="CDP_ALCOHOL_P_TRANSF"/>
    <property type="match status" value="1"/>
</dbReference>
<evidence type="ECO:0000256" key="3">
    <source>
        <dbReference type="SAM" id="Phobius"/>
    </source>
</evidence>
<sequence>MTTKERSAVQAAVADGRASPALKTSALIVLGSVFAVALVGYGLAAVQLSLGRDALVAATVLLLLIFALVVNGLHHHGFDRFGLANAVTAVRAALVSMACAIVVFPDALQEAQPTVWALVVLVLVALALDGVDGHLARRFSQESELGARFDMEVDALLILCLSAAALLLDKAGAWVLLIGLMRYGFVLAQYPLPRLAGSLPPSLRRKVVCVVQVAVLCLILLPGIAPPVSSWLAALALLLLSYSFAIDCLYLLSQAEADE</sequence>
<gene>
    <name evidence="4" type="ORF">RHIZ70_4287</name>
</gene>
<accession>A0A376ALA6</accession>
<feature type="transmembrane region" description="Helical" evidence="3">
    <location>
        <begin position="54"/>
        <end position="74"/>
    </location>
</feature>
<evidence type="ECO:0008006" key="6">
    <source>
        <dbReference type="Google" id="ProtNLM"/>
    </source>
</evidence>
<dbReference type="InterPro" id="IPR048254">
    <property type="entry name" value="CDP_ALCOHOL_P_TRANSF_CS"/>
</dbReference>
<dbReference type="OrthoDB" id="9782011at2"/>
<comment type="similarity">
    <text evidence="2">Belongs to the CDP-alcohol phosphatidyltransferase class-I family.</text>
</comment>
<keyword evidence="3" id="KW-0472">Membrane</keyword>
<dbReference type="GO" id="GO:0016780">
    <property type="term" value="F:phosphotransferase activity, for other substituted phosphate groups"/>
    <property type="evidence" value="ECO:0007669"/>
    <property type="project" value="InterPro"/>
</dbReference>
<feature type="transmembrane region" description="Helical" evidence="3">
    <location>
        <begin position="231"/>
        <end position="252"/>
    </location>
</feature>
<name>A0A376ALA6_9HYPH</name>
<keyword evidence="1 2" id="KW-0808">Transferase</keyword>
<protein>
    <recommendedName>
        <fullName evidence="6">CDP-alcohol phosphatidyltransferase</fullName>
    </recommendedName>
</protein>
<evidence type="ECO:0000313" key="5">
    <source>
        <dbReference type="Proteomes" id="UP000254764"/>
    </source>
</evidence>
<feature type="transmembrane region" description="Helical" evidence="3">
    <location>
        <begin position="115"/>
        <end position="131"/>
    </location>
</feature>
<organism evidence="4 5">
    <name type="scientific">Ciceribacter selenitireducens ATCC BAA-1503</name>
    <dbReference type="NCBI Taxonomy" id="1336235"/>
    <lineage>
        <taxon>Bacteria</taxon>
        <taxon>Pseudomonadati</taxon>
        <taxon>Pseudomonadota</taxon>
        <taxon>Alphaproteobacteria</taxon>
        <taxon>Hyphomicrobiales</taxon>
        <taxon>Rhizobiaceae</taxon>
        <taxon>Ciceribacter</taxon>
    </lineage>
</organism>
<feature type="transmembrane region" description="Helical" evidence="3">
    <location>
        <begin position="81"/>
        <end position="103"/>
    </location>
</feature>
<dbReference type="Gene3D" id="1.20.120.1760">
    <property type="match status" value="1"/>
</dbReference>
<reference evidence="5" key="1">
    <citation type="submission" date="2018-07" db="EMBL/GenBank/DDBJ databases">
        <authorList>
            <person name="Peiro R."/>
            <person name="Begona"/>
            <person name="Cbmso G."/>
            <person name="Lopez M."/>
            <person name="Gonzalez S."/>
        </authorList>
    </citation>
    <scope>NUCLEOTIDE SEQUENCE [LARGE SCALE GENOMIC DNA]</scope>
</reference>
<feature type="transmembrane region" description="Helical" evidence="3">
    <location>
        <begin position="151"/>
        <end position="168"/>
    </location>
</feature>
<dbReference type="EMBL" id="UEYP01000008">
    <property type="protein sequence ID" value="SSC68579.1"/>
    <property type="molecule type" value="Genomic_DNA"/>
</dbReference>
<dbReference type="AlphaFoldDB" id="A0A376ALA6"/>
<keyword evidence="3" id="KW-1133">Transmembrane helix</keyword>
<dbReference type="GO" id="GO:0016020">
    <property type="term" value="C:membrane"/>
    <property type="evidence" value="ECO:0007669"/>
    <property type="project" value="InterPro"/>
</dbReference>
<feature type="transmembrane region" description="Helical" evidence="3">
    <location>
        <begin position="27"/>
        <end position="48"/>
    </location>
</feature>
<dbReference type="GO" id="GO:0008654">
    <property type="term" value="P:phospholipid biosynthetic process"/>
    <property type="evidence" value="ECO:0007669"/>
    <property type="project" value="InterPro"/>
</dbReference>
<evidence type="ECO:0000256" key="2">
    <source>
        <dbReference type="RuleBase" id="RU003750"/>
    </source>
</evidence>
<dbReference type="RefSeq" id="WP_115671252.1">
    <property type="nucleotide sequence ID" value="NZ_UEYP01000008.1"/>
</dbReference>
<dbReference type="InterPro" id="IPR043130">
    <property type="entry name" value="CDP-OH_PTrfase_TM_dom"/>
</dbReference>
<proteinExistence type="inferred from homology"/>
<keyword evidence="5" id="KW-1185">Reference proteome</keyword>
<evidence type="ECO:0000256" key="1">
    <source>
        <dbReference type="ARBA" id="ARBA00022679"/>
    </source>
</evidence>
<dbReference type="InterPro" id="IPR000462">
    <property type="entry name" value="CDP-OH_P_trans"/>
</dbReference>
<dbReference type="Pfam" id="PF01066">
    <property type="entry name" value="CDP-OH_P_transf"/>
    <property type="match status" value="1"/>
</dbReference>
<evidence type="ECO:0000313" key="4">
    <source>
        <dbReference type="EMBL" id="SSC68579.1"/>
    </source>
</evidence>
<dbReference type="Proteomes" id="UP000254764">
    <property type="component" value="Unassembled WGS sequence"/>
</dbReference>
<keyword evidence="3" id="KW-0812">Transmembrane</keyword>